<dbReference type="AlphaFoldDB" id="A0A853INZ4"/>
<feature type="transmembrane region" description="Helical" evidence="1">
    <location>
        <begin position="45"/>
        <end position="64"/>
    </location>
</feature>
<proteinExistence type="predicted"/>
<feature type="transmembrane region" description="Helical" evidence="1">
    <location>
        <begin position="21"/>
        <end position="39"/>
    </location>
</feature>
<feature type="transmembrane region" description="Helical" evidence="1">
    <location>
        <begin position="85"/>
        <end position="106"/>
    </location>
</feature>
<reference evidence="2 3" key="1">
    <citation type="submission" date="2020-07" db="EMBL/GenBank/DDBJ databases">
        <authorList>
            <person name="Maaloum M."/>
        </authorList>
    </citation>
    <scope>NUCLEOTIDE SEQUENCE [LARGE SCALE GENOMIC DNA]</scope>
    <source>
        <strain evidence="2 3">GCS-AN-3</strain>
    </source>
</reference>
<accession>A0A853INZ4</accession>
<dbReference type="Proteomes" id="UP000589716">
    <property type="component" value="Unassembled WGS sequence"/>
</dbReference>
<keyword evidence="3" id="KW-1185">Reference proteome</keyword>
<organism evidence="2 3">
    <name type="scientific">Ottowia beijingensis</name>
    <dbReference type="NCBI Taxonomy" id="1207057"/>
    <lineage>
        <taxon>Bacteria</taxon>
        <taxon>Pseudomonadati</taxon>
        <taxon>Pseudomonadota</taxon>
        <taxon>Betaproteobacteria</taxon>
        <taxon>Burkholderiales</taxon>
        <taxon>Comamonadaceae</taxon>
        <taxon>Ottowia</taxon>
    </lineage>
</organism>
<dbReference type="RefSeq" id="WP_180549171.1">
    <property type="nucleotide sequence ID" value="NZ_JACCKX010000001.1"/>
</dbReference>
<gene>
    <name evidence="2" type="ORF">H0I39_00285</name>
</gene>
<keyword evidence="1" id="KW-0472">Membrane</keyword>
<evidence type="ECO:0000313" key="2">
    <source>
        <dbReference type="EMBL" id="NZA00605.1"/>
    </source>
</evidence>
<dbReference type="EMBL" id="JACCKX010000001">
    <property type="protein sequence ID" value="NZA00605.1"/>
    <property type="molecule type" value="Genomic_DNA"/>
</dbReference>
<sequence length="212" mass="22311">MHEIHEMSVDGSTRRTPWVDAALLAPVVAALVVVFMGVGGVRPALVWHGGLIYLGVLLTLAVFVRGRSRLLDRPRTLCARYSTPSFEWAALLYGCAAMVAGVVGMLDVDDTRVQKASAGQLEARLAELCSHAGPADARSFSAVDQPPARDGLLLDTSFEQGTPLWSSGAAHTRVAGVTGCSRSGQRAVEFVGLAPSAGSVCRGGVRARVKRS</sequence>
<evidence type="ECO:0000256" key="1">
    <source>
        <dbReference type="SAM" id="Phobius"/>
    </source>
</evidence>
<evidence type="ECO:0000313" key="3">
    <source>
        <dbReference type="Proteomes" id="UP000589716"/>
    </source>
</evidence>
<comment type="caution">
    <text evidence="2">The sequence shown here is derived from an EMBL/GenBank/DDBJ whole genome shotgun (WGS) entry which is preliminary data.</text>
</comment>
<keyword evidence="1" id="KW-1133">Transmembrane helix</keyword>
<keyword evidence="1" id="KW-0812">Transmembrane</keyword>
<protein>
    <submittedName>
        <fullName evidence="2">Uncharacterized protein</fullName>
    </submittedName>
</protein>
<name>A0A853INZ4_9BURK</name>